<accession>A0A9F2R1U0</accession>
<dbReference type="SUPFAM" id="SSF48726">
    <property type="entry name" value="Immunoglobulin"/>
    <property type="match status" value="1"/>
</dbReference>
<keyword evidence="3" id="KW-0393">Immunoglobulin domain</keyword>
<dbReference type="OrthoDB" id="9044057at2759"/>
<feature type="region of interest" description="Disordered" evidence="4">
    <location>
        <begin position="191"/>
        <end position="213"/>
    </location>
</feature>
<dbReference type="KEGG" id="pbi:103064858"/>
<dbReference type="GO" id="GO:0002682">
    <property type="term" value="P:regulation of immune system process"/>
    <property type="evidence" value="ECO:0007669"/>
    <property type="project" value="TreeGrafter"/>
</dbReference>
<dbReference type="OMA" id="CEWTQPS"/>
<evidence type="ECO:0000313" key="7">
    <source>
        <dbReference type="Proteomes" id="UP000695026"/>
    </source>
</evidence>
<keyword evidence="7" id="KW-1185">Reference proteome</keyword>
<feature type="chain" id="PRO_5039900168" evidence="6">
    <location>
        <begin position="31"/>
        <end position="325"/>
    </location>
</feature>
<keyword evidence="2" id="KW-0325">Glycoprotein</keyword>
<dbReference type="RefSeq" id="XP_007433263.1">
    <property type="nucleotide sequence ID" value="XM_007433201.3"/>
</dbReference>
<organism evidence="7 8">
    <name type="scientific">Python bivittatus</name>
    <name type="common">Burmese python</name>
    <name type="synonym">Python molurus bivittatus</name>
    <dbReference type="NCBI Taxonomy" id="176946"/>
    <lineage>
        <taxon>Eukaryota</taxon>
        <taxon>Metazoa</taxon>
        <taxon>Chordata</taxon>
        <taxon>Craniata</taxon>
        <taxon>Vertebrata</taxon>
        <taxon>Euteleostomi</taxon>
        <taxon>Lepidosauria</taxon>
        <taxon>Squamata</taxon>
        <taxon>Bifurcata</taxon>
        <taxon>Unidentata</taxon>
        <taxon>Episquamata</taxon>
        <taxon>Toxicofera</taxon>
        <taxon>Serpentes</taxon>
        <taxon>Henophidia</taxon>
        <taxon>Pythonidae</taxon>
        <taxon>Python</taxon>
    </lineage>
</organism>
<feature type="transmembrane region" description="Helical" evidence="5">
    <location>
        <begin position="289"/>
        <end position="322"/>
    </location>
</feature>
<evidence type="ECO:0000256" key="6">
    <source>
        <dbReference type="SAM" id="SignalP"/>
    </source>
</evidence>
<dbReference type="GO" id="GO:0009986">
    <property type="term" value="C:cell surface"/>
    <property type="evidence" value="ECO:0007669"/>
    <property type="project" value="TreeGrafter"/>
</dbReference>
<evidence type="ECO:0000313" key="8">
    <source>
        <dbReference type="RefSeq" id="XP_007433263.1"/>
    </source>
</evidence>
<keyword evidence="5" id="KW-0812">Transmembrane</keyword>
<sequence length="325" mass="35178">MDPFRNHQGSQKAILLAGCILCCLLQLVPAQKRLTVIPKPSNPKQGENVLLVLKGVPDQFETCEWTPPSGNKVTFPPQESSGSKTIKADAVQTITVHQNCSLDIRNLTQSATGNYMVTITADPAKKLDTKDEATQTYTGSIVLNISIVFQITIQIIPANPSVGQNITLIPGMPQKDIVGCDWSRITKSGAKEKIYNSESESKKQQDRQKTVQEDDCSLHITQLTANDFGNYIVEIEVSSDQNPSPGKGTSVEPKFYRGQVVLQARTQDGGTAKQQPGQSPGSGSASLKYSAGIIAAALFGSLAWTSTLSLFSLLFCMFSSFFPEC</sequence>
<name>A0A9F2R1U0_PYTBI</name>
<feature type="compositionally biased region" description="Basic and acidic residues" evidence="4">
    <location>
        <begin position="191"/>
        <end position="212"/>
    </location>
</feature>
<dbReference type="GO" id="GO:0007165">
    <property type="term" value="P:signal transduction"/>
    <property type="evidence" value="ECO:0007669"/>
    <property type="project" value="TreeGrafter"/>
</dbReference>
<keyword evidence="5" id="KW-0472">Membrane</keyword>
<evidence type="ECO:0000256" key="4">
    <source>
        <dbReference type="SAM" id="MobiDB-lite"/>
    </source>
</evidence>
<evidence type="ECO:0000256" key="1">
    <source>
        <dbReference type="ARBA" id="ARBA00022729"/>
    </source>
</evidence>
<dbReference type="PANTHER" id="PTHR44427">
    <property type="entry name" value="CARCINOEMBRYONIC ANTIGEN-RELATED CELL ADHESION MOLECULE 19"/>
    <property type="match status" value="1"/>
</dbReference>
<evidence type="ECO:0000256" key="2">
    <source>
        <dbReference type="ARBA" id="ARBA00023180"/>
    </source>
</evidence>
<dbReference type="GO" id="GO:0005886">
    <property type="term" value="C:plasma membrane"/>
    <property type="evidence" value="ECO:0007669"/>
    <property type="project" value="TreeGrafter"/>
</dbReference>
<evidence type="ECO:0000256" key="5">
    <source>
        <dbReference type="SAM" id="Phobius"/>
    </source>
</evidence>
<protein>
    <submittedName>
        <fullName evidence="8">Uncharacterized protein LOC103064858</fullName>
    </submittedName>
</protein>
<dbReference type="Proteomes" id="UP000695026">
    <property type="component" value="Unplaced"/>
</dbReference>
<dbReference type="GO" id="GO:1990782">
    <property type="term" value="F:protein tyrosine kinase binding"/>
    <property type="evidence" value="ECO:0007669"/>
    <property type="project" value="TreeGrafter"/>
</dbReference>
<dbReference type="InterPro" id="IPR050831">
    <property type="entry name" value="CEA_cell_adhesion"/>
</dbReference>
<keyword evidence="5" id="KW-1133">Transmembrane helix</keyword>
<dbReference type="GeneID" id="103064858"/>
<dbReference type="InterPro" id="IPR013783">
    <property type="entry name" value="Ig-like_fold"/>
</dbReference>
<gene>
    <name evidence="8" type="primary">LOC103064858</name>
</gene>
<evidence type="ECO:0000256" key="3">
    <source>
        <dbReference type="ARBA" id="ARBA00023319"/>
    </source>
</evidence>
<dbReference type="Gene3D" id="2.60.40.10">
    <property type="entry name" value="Immunoglobulins"/>
    <property type="match status" value="2"/>
</dbReference>
<proteinExistence type="predicted"/>
<reference evidence="8" key="1">
    <citation type="submission" date="2025-08" db="UniProtKB">
        <authorList>
            <consortium name="RefSeq"/>
        </authorList>
    </citation>
    <scope>IDENTIFICATION</scope>
    <source>
        <tissue evidence="8">Liver</tissue>
    </source>
</reference>
<dbReference type="AlphaFoldDB" id="A0A9F2R1U0"/>
<dbReference type="InterPro" id="IPR036179">
    <property type="entry name" value="Ig-like_dom_sf"/>
</dbReference>
<keyword evidence="1 6" id="KW-0732">Signal</keyword>
<dbReference type="PANTHER" id="PTHR44427:SF1">
    <property type="entry name" value="CARCINOEMBRYONIC ANTIGEN-RELATED CELL ADHESION MOLECULE 1"/>
    <property type="match status" value="1"/>
</dbReference>
<feature type="signal peptide" evidence="6">
    <location>
        <begin position="1"/>
        <end position="30"/>
    </location>
</feature>